<dbReference type="InterPro" id="IPR025917">
    <property type="entry name" value="YuiB"/>
</dbReference>
<feature type="transmembrane region" description="Helical" evidence="1">
    <location>
        <begin position="31"/>
        <end position="50"/>
    </location>
</feature>
<keyword evidence="1" id="KW-0812">Transmembrane</keyword>
<gene>
    <name evidence="2" type="ORF">PSTEL_22000</name>
</gene>
<feature type="transmembrane region" description="Helical" evidence="1">
    <location>
        <begin position="70"/>
        <end position="87"/>
    </location>
</feature>
<evidence type="ECO:0000313" key="3">
    <source>
        <dbReference type="Proteomes" id="UP000029507"/>
    </source>
</evidence>
<protein>
    <recommendedName>
        <fullName evidence="4">Membrane protein YuiB</fullName>
    </recommendedName>
</protein>
<dbReference type="AlphaFoldDB" id="A0A089LZ71"/>
<keyword evidence="3" id="KW-1185">Reference proteome</keyword>
<dbReference type="STRING" id="169760.PSTEL_22000"/>
<reference evidence="2 3" key="1">
    <citation type="submission" date="2014-08" db="EMBL/GenBank/DDBJ databases">
        <title>Comparative genomics of the Paenibacillus odorifer group.</title>
        <authorList>
            <person name="den Bakker H.C."/>
            <person name="Tsai Y.-C."/>
            <person name="Martin N."/>
            <person name="Korlach J."/>
            <person name="Wiedmann M."/>
        </authorList>
    </citation>
    <scope>NUCLEOTIDE SEQUENCE [LARGE SCALE GENOMIC DNA]</scope>
    <source>
        <strain evidence="2 3">DSM 14472</strain>
    </source>
</reference>
<keyword evidence="1" id="KW-0472">Membrane</keyword>
<dbReference type="HOGENOM" id="CLU_174845_0_0_9"/>
<evidence type="ECO:0000256" key="1">
    <source>
        <dbReference type="SAM" id="Phobius"/>
    </source>
</evidence>
<organism evidence="2 3">
    <name type="scientific">Paenibacillus stellifer</name>
    <dbReference type="NCBI Taxonomy" id="169760"/>
    <lineage>
        <taxon>Bacteria</taxon>
        <taxon>Bacillati</taxon>
        <taxon>Bacillota</taxon>
        <taxon>Bacilli</taxon>
        <taxon>Bacillales</taxon>
        <taxon>Paenibacillaceae</taxon>
        <taxon>Paenibacillus</taxon>
    </lineage>
</organism>
<name>A0A089LZ71_9BACL</name>
<proteinExistence type="predicted"/>
<dbReference type="Proteomes" id="UP000029507">
    <property type="component" value="Chromosome"/>
</dbReference>
<sequence length="98" mass="10909">MGFIPVIGLAVLFGVMMFLIGFILNMLMKTTWLPVYLYVLLILPVIVYSIWDRSSASPWEHLSSFRPADYTTGIAGLAGAALSGRVIRRLRLGGYKML</sequence>
<dbReference type="RefSeq" id="WP_038698405.1">
    <property type="nucleotide sequence ID" value="NZ_CP009286.1"/>
</dbReference>
<keyword evidence="1" id="KW-1133">Transmembrane helix</keyword>
<dbReference type="EMBL" id="CP009286">
    <property type="protein sequence ID" value="AIQ65390.1"/>
    <property type="molecule type" value="Genomic_DNA"/>
</dbReference>
<dbReference type="Pfam" id="PF14068">
    <property type="entry name" value="YuiB"/>
    <property type="match status" value="1"/>
</dbReference>
<dbReference type="KEGG" id="pste:PSTEL_22000"/>
<feature type="transmembrane region" description="Helical" evidence="1">
    <location>
        <begin position="6"/>
        <end position="24"/>
    </location>
</feature>
<evidence type="ECO:0000313" key="2">
    <source>
        <dbReference type="EMBL" id="AIQ65390.1"/>
    </source>
</evidence>
<dbReference type="OrthoDB" id="2382309at2"/>
<accession>A0A089LZ71</accession>
<evidence type="ECO:0008006" key="4">
    <source>
        <dbReference type="Google" id="ProtNLM"/>
    </source>
</evidence>